<sequence length="938" mass="103851">MNHWSPNRSQPLGFSPSSNFTETRSNSQSTSPMIEPGSLFSHGHNSNTISPGNQRPASTDSTTPKVKLLQSCDFCRRRKVKCDGGKPVCSTCVRHKENCHYSPLAVPRRRTTKKKASSDAKGMSLASSVTSAQTNDGGNHDAHDPGNVSEADSNAHGSKSQANAKPHASQEKELTELRNEMKSLRTEFSSLASRMEKLMHLLTGANLSVQGGGKHEDLDQNTKSFAHIIHGDMIPKRSSDDSPDIKELAEKKRKLEEQLDNTYPQFKLPPGYVSHPISQMGSTLLNDTKLGDQLIELFYKNIDETTISLIPRSILFSLKAIGRAPKSLLYAMMADACMYSDHPSIVTFTHQGSRALFLEQAYRESIDCMRYDSVENCVTLLVFGLVICRAGFPRAWLMPALAIRMALRMRLYAMDGVRFSCVFSDNTRLQLEWKRRVFWQVFCLELLTSAAGTMPSQIYAEDVQCDLPAVESDAKNDEELAAVVSYLGPPALFCPTNGTLESQYQLAIMLSRINRFRNQIQPGKDGLFGPKFHECYSDLEAWKTSWPEHIDHDAILKLEPKDSDSEQNARIHSIYICLIFHFTRITLCLRKDNSIMALGSISEEDRKTLEWTRRVVYESSNIIQLFCPVLNQYSTHKLYPFISLCMYYSGLVSVFACEWYPRPEVISKAISDIEAIFKFMEYTAKSWGFSHELISALRRVIIECDFESKLSPKSVQSLNMSQDQAEKNVRKNADGSKFGSPPGCCISPNTRDRGDPLWGPNESTSANIMVDSNAGESFPQNHTPAAFNPELWESIFSSHAQNTGATSDNGLFNHGTAFPNLHQTSLNELHFGNQSQKGMASQGQQVPIVTNQPNGRNIYQQASQPNQTNMSGAYMMGGSGAPGLSNAMGNQGYAPGAAAQAAAAAAAAAQTSMFGGTDPNVFLSALFHSASNPFMPQR</sequence>
<dbReference type="OrthoDB" id="39175at2759"/>
<reference evidence="8" key="1">
    <citation type="submission" date="2022-07" db="EMBL/GenBank/DDBJ databases">
        <title>Phylogenomic reconstructions and comparative analyses of Kickxellomycotina fungi.</title>
        <authorList>
            <person name="Reynolds N.K."/>
            <person name="Stajich J.E."/>
            <person name="Barry K."/>
            <person name="Grigoriev I.V."/>
            <person name="Crous P."/>
            <person name="Smith M.E."/>
        </authorList>
    </citation>
    <scope>NUCLEOTIDE SEQUENCE</scope>
    <source>
        <strain evidence="8">NBRC 100468</strain>
    </source>
</reference>
<evidence type="ECO:0000256" key="2">
    <source>
        <dbReference type="ARBA" id="ARBA00022723"/>
    </source>
</evidence>
<feature type="domain" description="Zn(2)-C6 fungal-type" evidence="7">
    <location>
        <begin position="71"/>
        <end position="101"/>
    </location>
</feature>
<feature type="compositionally biased region" description="Polar residues" evidence="6">
    <location>
        <begin position="150"/>
        <end position="163"/>
    </location>
</feature>
<dbReference type="PANTHER" id="PTHR47338">
    <property type="entry name" value="ZN(II)2CYS6 TRANSCRIPTION FACTOR (EUROFUNG)-RELATED"/>
    <property type="match status" value="1"/>
</dbReference>
<protein>
    <recommendedName>
        <fullName evidence="7">Zn(2)-C6 fungal-type domain-containing protein</fullName>
    </recommendedName>
</protein>
<feature type="region of interest" description="Disordered" evidence="6">
    <location>
        <begin position="108"/>
        <end position="172"/>
    </location>
</feature>
<comment type="subcellular location">
    <subcellularLocation>
        <location evidence="1">Nucleus</location>
    </subcellularLocation>
</comment>
<dbReference type="InterPro" id="IPR001138">
    <property type="entry name" value="Zn2Cys6_DnaBD"/>
</dbReference>
<dbReference type="Pfam" id="PF04082">
    <property type="entry name" value="Fungal_trans"/>
    <property type="match status" value="1"/>
</dbReference>
<keyword evidence="4" id="KW-0804">Transcription</keyword>
<dbReference type="CDD" id="cd12148">
    <property type="entry name" value="fungal_TF_MHR"/>
    <property type="match status" value="1"/>
</dbReference>
<dbReference type="Gene3D" id="4.10.240.10">
    <property type="entry name" value="Zn(2)-C6 fungal-type DNA-binding domain"/>
    <property type="match status" value="1"/>
</dbReference>
<accession>A0A9W8A0U1</accession>
<evidence type="ECO:0000259" key="7">
    <source>
        <dbReference type="PROSITE" id="PS50048"/>
    </source>
</evidence>
<dbReference type="EMBL" id="JANBPU010000011">
    <property type="protein sequence ID" value="KAJ1920611.1"/>
    <property type="molecule type" value="Genomic_DNA"/>
</dbReference>
<evidence type="ECO:0000256" key="1">
    <source>
        <dbReference type="ARBA" id="ARBA00004123"/>
    </source>
</evidence>
<evidence type="ECO:0000313" key="9">
    <source>
        <dbReference type="Proteomes" id="UP001150538"/>
    </source>
</evidence>
<dbReference type="GO" id="GO:0003677">
    <property type="term" value="F:DNA binding"/>
    <property type="evidence" value="ECO:0007669"/>
    <property type="project" value="InterPro"/>
</dbReference>
<feature type="compositionally biased region" description="Polar residues" evidence="6">
    <location>
        <begin position="1"/>
        <end position="32"/>
    </location>
</feature>
<dbReference type="PROSITE" id="PS50048">
    <property type="entry name" value="ZN2_CY6_FUNGAL_2"/>
    <property type="match status" value="1"/>
</dbReference>
<keyword evidence="2" id="KW-0479">Metal-binding</keyword>
<dbReference type="PROSITE" id="PS00463">
    <property type="entry name" value="ZN2_CY6_FUNGAL_1"/>
    <property type="match status" value="1"/>
</dbReference>
<gene>
    <name evidence="8" type="ORF">H4219_001169</name>
</gene>
<evidence type="ECO:0000256" key="4">
    <source>
        <dbReference type="ARBA" id="ARBA00023163"/>
    </source>
</evidence>
<feature type="region of interest" description="Disordered" evidence="6">
    <location>
        <begin position="731"/>
        <end position="759"/>
    </location>
</feature>
<dbReference type="AlphaFoldDB" id="A0A9W8A0U1"/>
<feature type="compositionally biased region" description="Polar residues" evidence="6">
    <location>
        <begin position="125"/>
        <end position="137"/>
    </location>
</feature>
<dbReference type="GO" id="GO:0005634">
    <property type="term" value="C:nucleus"/>
    <property type="evidence" value="ECO:0007669"/>
    <property type="project" value="UniProtKB-SubCell"/>
</dbReference>
<keyword evidence="5" id="KW-0539">Nucleus</keyword>
<dbReference type="InterPro" id="IPR036864">
    <property type="entry name" value="Zn2-C6_fun-type_DNA-bd_sf"/>
</dbReference>
<dbReference type="GO" id="GO:0008270">
    <property type="term" value="F:zinc ion binding"/>
    <property type="evidence" value="ECO:0007669"/>
    <property type="project" value="InterPro"/>
</dbReference>
<dbReference type="GO" id="GO:0000981">
    <property type="term" value="F:DNA-binding transcription factor activity, RNA polymerase II-specific"/>
    <property type="evidence" value="ECO:0007669"/>
    <property type="project" value="InterPro"/>
</dbReference>
<dbReference type="CDD" id="cd00067">
    <property type="entry name" value="GAL4"/>
    <property type="match status" value="1"/>
</dbReference>
<organism evidence="8 9">
    <name type="scientific">Mycoemilia scoparia</name>
    <dbReference type="NCBI Taxonomy" id="417184"/>
    <lineage>
        <taxon>Eukaryota</taxon>
        <taxon>Fungi</taxon>
        <taxon>Fungi incertae sedis</taxon>
        <taxon>Zoopagomycota</taxon>
        <taxon>Kickxellomycotina</taxon>
        <taxon>Kickxellomycetes</taxon>
        <taxon>Kickxellales</taxon>
        <taxon>Kickxellaceae</taxon>
        <taxon>Mycoemilia</taxon>
    </lineage>
</organism>
<dbReference type="GO" id="GO:0006351">
    <property type="term" value="P:DNA-templated transcription"/>
    <property type="evidence" value="ECO:0007669"/>
    <property type="project" value="InterPro"/>
</dbReference>
<name>A0A9W8A0U1_9FUNG</name>
<evidence type="ECO:0000256" key="5">
    <source>
        <dbReference type="ARBA" id="ARBA00023242"/>
    </source>
</evidence>
<evidence type="ECO:0000313" key="8">
    <source>
        <dbReference type="EMBL" id="KAJ1920611.1"/>
    </source>
</evidence>
<dbReference type="PANTHER" id="PTHR47338:SF5">
    <property type="entry name" value="ZN(II)2CYS6 TRANSCRIPTION FACTOR (EUROFUNG)"/>
    <property type="match status" value="1"/>
</dbReference>
<dbReference type="InterPro" id="IPR007219">
    <property type="entry name" value="XnlR_reg_dom"/>
</dbReference>
<feature type="compositionally biased region" description="Polar residues" evidence="6">
    <location>
        <begin position="43"/>
        <end position="63"/>
    </location>
</feature>
<feature type="region of interest" description="Disordered" evidence="6">
    <location>
        <begin position="1"/>
        <end position="63"/>
    </location>
</feature>
<keyword evidence="9" id="KW-1185">Reference proteome</keyword>
<dbReference type="SUPFAM" id="SSF57701">
    <property type="entry name" value="Zn2/Cys6 DNA-binding domain"/>
    <property type="match status" value="1"/>
</dbReference>
<proteinExistence type="predicted"/>
<dbReference type="SMART" id="SM00906">
    <property type="entry name" value="Fungal_trans"/>
    <property type="match status" value="1"/>
</dbReference>
<dbReference type="Proteomes" id="UP001150538">
    <property type="component" value="Unassembled WGS sequence"/>
</dbReference>
<keyword evidence="3" id="KW-0805">Transcription regulation</keyword>
<evidence type="ECO:0000256" key="3">
    <source>
        <dbReference type="ARBA" id="ARBA00023015"/>
    </source>
</evidence>
<dbReference type="SMART" id="SM00066">
    <property type="entry name" value="GAL4"/>
    <property type="match status" value="1"/>
</dbReference>
<dbReference type="InterPro" id="IPR050815">
    <property type="entry name" value="TF_fung"/>
</dbReference>
<comment type="caution">
    <text evidence="8">The sequence shown here is derived from an EMBL/GenBank/DDBJ whole genome shotgun (WGS) entry which is preliminary data.</text>
</comment>
<dbReference type="Pfam" id="PF00172">
    <property type="entry name" value="Zn_clus"/>
    <property type="match status" value="1"/>
</dbReference>
<evidence type="ECO:0000256" key="6">
    <source>
        <dbReference type="SAM" id="MobiDB-lite"/>
    </source>
</evidence>